<dbReference type="AlphaFoldDB" id="A0A840PXD9"/>
<evidence type="ECO:0000256" key="4">
    <source>
        <dbReference type="ARBA" id="ARBA00023163"/>
    </source>
</evidence>
<keyword evidence="3" id="KW-0238">DNA-binding</keyword>
<dbReference type="CDD" id="cd06291">
    <property type="entry name" value="PBP1_Qymf-like"/>
    <property type="match status" value="1"/>
</dbReference>
<dbReference type="Pfam" id="PF00356">
    <property type="entry name" value="LacI"/>
    <property type="match status" value="1"/>
</dbReference>
<dbReference type="InterPro" id="IPR010982">
    <property type="entry name" value="Lambda_DNA-bd_dom_sf"/>
</dbReference>
<evidence type="ECO:0000313" key="6">
    <source>
        <dbReference type="EMBL" id="MBB5149371.1"/>
    </source>
</evidence>
<dbReference type="InterPro" id="IPR046335">
    <property type="entry name" value="LacI/GalR-like_sensor"/>
</dbReference>
<dbReference type="CDD" id="cd01392">
    <property type="entry name" value="HTH_LacI"/>
    <property type="match status" value="1"/>
</dbReference>
<dbReference type="SUPFAM" id="SSF47413">
    <property type="entry name" value="lambda repressor-like DNA-binding domains"/>
    <property type="match status" value="1"/>
</dbReference>
<evidence type="ECO:0000313" key="7">
    <source>
        <dbReference type="Proteomes" id="UP000557217"/>
    </source>
</evidence>
<dbReference type="EMBL" id="JACHGZ010000019">
    <property type="protein sequence ID" value="MBB5149371.1"/>
    <property type="molecule type" value="Genomic_DNA"/>
</dbReference>
<name>A0A840PXD9_URETH</name>
<keyword evidence="4" id="KW-0804">Transcription</keyword>
<dbReference type="Pfam" id="PF13377">
    <property type="entry name" value="Peripla_BP_3"/>
    <property type="match status" value="1"/>
</dbReference>
<dbReference type="PRINTS" id="PR00036">
    <property type="entry name" value="HTHLACI"/>
</dbReference>
<dbReference type="PANTHER" id="PTHR30146">
    <property type="entry name" value="LACI-RELATED TRANSCRIPTIONAL REPRESSOR"/>
    <property type="match status" value="1"/>
</dbReference>
<evidence type="ECO:0000256" key="1">
    <source>
        <dbReference type="ARBA" id="ARBA00022491"/>
    </source>
</evidence>
<dbReference type="PROSITE" id="PS50932">
    <property type="entry name" value="HTH_LACI_2"/>
    <property type="match status" value="1"/>
</dbReference>
<dbReference type="GO" id="GO:0003700">
    <property type="term" value="F:DNA-binding transcription factor activity"/>
    <property type="evidence" value="ECO:0007669"/>
    <property type="project" value="TreeGrafter"/>
</dbReference>
<proteinExistence type="predicted"/>
<comment type="caution">
    <text evidence="6">The sequence shown here is derived from an EMBL/GenBank/DDBJ whole genome shotgun (WGS) entry which is preliminary data.</text>
</comment>
<dbReference type="GO" id="GO:0000976">
    <property type="term" value="F:transcription cis-regulatory region binding"/>
    <property type="evidence" value="ECO:0007669"/>
    <property type="project" value="TreeGrafter"/>
</dbReference>
<keyword evidence="1" id="KW-0678">Repressor</keyword>
<evidence type="ECO:0000256" key="2">
    <source>
        <dbReference type="ARBA" id="ARBA00023015"/>
    </source>
</evidence>
<protein>
    <submittedName>
        <fullName evidence="6">LacI family transcriptional regulator</fullName>
    </submittedName>
</protein>
<dbReference type="InterPro" id="IPR000843">
    <property type="entry name" value="HTH_LacI"/>
</dbReference>
<dbReference type="Proteomes" id="UP000557217">
    <property type="component" value="Unassembled WGS sequence"/>
</dbReference>
<keyword evidence="2" id="KW-0805">Transcription regulation</keyword>
<reference evidence="6 7" key="1">
    <citation type="submission" date="2020-08" db="EMBL/GenBank/DDBJ databases">
        <title>Genomic Encyclopedia of Type Strains, Phase IV (KMG-IV): sequencing the most valuable type-strain genomes for metagenomic binning, comparative biology and taxonomic classification.</title>
        <authorList>
            <person name="Goeker M."/>
        </authorList>
    </citation>
    <scope>NUCLEOTIDE SEQUENCE [LARGE SCALE GENOMIC DNA]</scope>
    <source>
        <strain evidence="6 7">DSM 10633</strain>
    </source>
</reference>
<dbReference type="Gene3D" id="1.10.260.40">
    <property type="entry name" value="lambda repressor-like DNA-binding domains"/>
    <property type="match status" value="1"/>
</dbReference>
<feature type="domain" description="HTH lacI-type" evidence="5">
    <location>
        <begin position="2"/>
        <end position="56"/>
    </location>
</feature>
<dbReference type="SUPFAM" id="SSF53822">
    <property type="entry name" value="Periplasmic binding protein-like I"/>
    <property type="match status" value="1"/>
</dbReference>
<keyword evidence="7" id="KW-1185">Reference proteome</keyword>
<dbReference type="RefSeq" id="WP_168412507.1">
    <property type="nucleotide sequence ID" value="NZ_JAAXPW010000022.1"/>
</dbReference>
<gene>
    <name evidence="6" type="ORF">HNR36_001761</name>
</gene>
<organism evidence="6 7">
    <name type="scientific">Ureibacillus thermosphaericus</name>
    <dbReference type="NCBI Taxonomy" id="51173"/>
    <lineage>
        <taxon>Bacteria</taxon>
        <taxon>Bacillati</taxon>
        <taxon>Bacillota</taxon>
        <taxon>Bacilli</taxon>
        <taxon>Bacillales</taxon>
        <taxon>Caryophanaceae</taxon>
        <taxon>Ureibacillus</taxon>
    </lineage>
</organism>
<evidence type="ECO:0000256" key="3">
    <source>
        <dbReference type="ARBA" id="ARBA00023125"/>
    </source>
</evidence>
<dbReference type="InterPro" id="IPR028082">
    <property type="entry name" value="Peripla_BP_I"/>
</dbReference>
<sequence>MVTIHDVAKRANVSAATVSRYINKNGYVGKKSREAIEHAIKELNFVPNNVARTLSTKQSNMIGLIIPDIKNPFFPELARAVEDTAYKYGYTVILCNSDENPKKEQHYFKALTQEYVAGVIITSTHSGNGQEATIPIVALDRAPIMDIPSVTTNNILGTEMAGRYMLECGAKELLFLKGPKQLISSEQRLKGFLKAVEGKNIKVHIVESPYDFKVAEHITFQFLQKHSTIDGIFGSSDVLAIGALKACEKLNRSVPNDIQIIGFDGIQLGNYTTPSLTTVAQNIYKLGETAAELLIQQIEGKSITEKNIVINPELVVRETTRKGFLQ</sequence>
<dbReference type="Gene3D" id="3.40.50.2300">
    <property type="match status" value="2"/>
</dbReference>
<dbReference type="PROSITE" id="PS00356">
    <property type="entry name" value="HTH_LACI_1"/>
    <property type="match status" value="1"/>
</dbReference>
<evidence type="ECO:0000259" key="5">
    <source>
        <dbReference type="PROSITE" id="PS50932"/>
    </source>
</evidence>
<dbReference type="SMART" id="SM00354">
    <property type="entry name" value="HTH_LACI"/>
    <property type="match status" value="1"/>
</dbReference>
<dbReference type="PANTHER" id="PTHR30146:SF95">
    <property type="entry name" value="RIBOSE OPERON REPRESSOR"/>
    <property type="match status" value="1"/>
</dbReference>
<accession>A0A840PXD9</accession>